<dbReference type="CDD" id="cd12148">
    <property type="entry name" value="fungal_TF_MHR"/>
    <property type="match status" value="1"/>
</dbReference>
<keyword evidence="6" id="KW-0539">Nucleus</keyword>
<feature type="compositionally biased region" description="Polar residues" evidence="8">
    <location>
        <begin position="927"/>
        <end position="938"/>
    </location>
</feature>
<feature type="region of interest" description="Disordered" evidence="8">
    <location>
        <begin position="398"/>
        <end position="470"/>
    </location>
</feature>
<evidence type="ECO:0000256" key="2">
    <source>
        <dbReference type="ARBA" id="ARBA00022723"/>
    </source>
</evidence>
<gene>
    <name evidence="10" type="ORF">C8A05DRAFT_11542</name>
</gene>
<dbReference type="PANTHER" id="PTHR40626">
    <property type="entry name" value="MIP31509P"/>
    <property type="match status" value="1"/>
</dbReference>
<feature type="compositionally biased region" description="Low complexity" evidence="8">
    <location>
        <begin position="182"/>
        <end position="195"/>
    </location>
</feature>
<dbReference type="GO" id="GO:0006351">
    <property type="term" value="P:DNA-templated transcription"/>
    <property type="evidence" value="ECO:0007669"/>
    <property type="project" value="InterPro"/>
</dbReference>
<feature type="region of interest" description="Disordered" evidence="8">
    <location>
        <begin position="899"/>
        <end position="971"/>
    </location>
</feature>
<sequence length="1255" mass="135143">MASLSFIMDVHDDGQTDSRAPPPLNKREDRGPNKPASAGPPPPYDAPSNSQPDLRHASSPDPASAEQDINLDVPAAGLTKGGGASSRGSKSSHATAAPGAQPGTETPTPHPVTVAVAVASATLSTSSTSPSPSASTTTPRQSSRFRSTTSADSMDRPRYGPPPSSSSMGLGSLQRPMSLHHPPTTQFTPKTTPKTGRVSKAKKGLPVHICDTCNPPKTFTRAEHLRRHQLGHGKPHFQCSSCDRSFHRADLLTRHQQKHETDGDDVSSRLGSAQQTPYQSPAALSFQTQPSSVASGTGPLASPSETEIPPTPNHAPGSHPGFTDGNNAAMLRMAPRSSSQDFHSASASYTLSPIISIVNPTHSPSITGQHQSNMGDCQPRTGQPPIYVVTQLPSLHQSNDVPELHDASPLHSSASDSTYSTPVSEVARNPRWVRGLRSPTDWSSSQRLSPYPGSAPRGLQSSGPGMDEIPALQTPLLMSSYSSPQPPDHTFHGASLNLPSSVAYSAAATSHYHHPSLSASSNATFRPQQHRHSNSLSSVRSRTPPAAGSSHGSETLLVSAPGLSSHLITVASTDRRKRPMVDAHDDMLGPHGHLSSLDVLGGLATEYGGSSSAASPCADSVSHSSSGIVPVLTLSLGGGCSMPERPSLISTLPGPIRAALPRYLDIYWKMADPCLPLIHRQLIHNTVQEDVLRFAMAAVATQHLGSGEDRLRGNQLHELAWQELKRTPQWNLQTLQAILLCEYFARFRGRKVLTRASKPFESLYSRVSTLRSALLDHGMLAPEQQSMAVQERWQRWIDTESRRRLFVACFFSDGHAAIYMQQGRAVDIDALPPIPLLGRSTKLWEASSAEEWANTLAADPRAIEAEIMPPFESLTRQDVDRRPAIDRITILSVLEHRLPRRQRTPPTASLPIYSSLSPEMSPHAQHLRSQFNSEQQPSFLLHHHQHHHQHHPQGHHHAQQPNSQPGSPHFYPCDAEERITTLFPTCPVANTYLALHHTPLHDLLAVAGDTWVFTQKVVVANSFDEQQARLKLWATSSAPPDPSGLPLPDVIRATVHAARAILGFLDRQLPPYPPSPPRHQHPQNSPYLPQPCPPPAWLGDMSDYWAMYVCALICWAFSHPVWGADAPALHVSVKHPSIGAGSRGGTASSPAFGVGLGVMAPSPAPSASSLSTPSAAAAVAALEDDEVLAWLRMVADEGMRPEDVVRARGRREAAGVTGLVKRRLDSDCLSKGSGLYVDAVTVLGRVEDSIGVKWF</sequence>
<protein>
    <recommendedName>
        <fullName evidence="9">C2H2-type domain-containing protein</fullName>
    </recommendedName>
</protein>
<keyword evidence="4 7" id="KW-0863">Zinc-finger</keyword>
<dbReference type="Gene3D" id="3.30.160.60">
    <property type="entry name" value="Classic Zinc Finger"/>
    <property type="match status" value="1"/>
</dbReference>
<evidence type="ECO:0000313" key="10">
    <source>
        <dbReference type="EMBL" id="KAK3906739.1"/>
    </source>
</evidence>
<proteinExistence type="predicted"/>
<dbReference type="SMART" id="SM00355">
    <property type="entry name" value="ZnF_C2H2"/>
    <property type="match status" value="2"/>
</dbReference>
<dbReference type="GO" id="GO:0005634">
    <property type="term" value="C:nucleus"/>
    <property type="evidence" value="ECO:0007669"/>
    <property type="project" value="UniProtKB-SubCell"/>
</dbReference>
<dbReference type="PROSITE" id="PS00028">
    <property type="entry name" value="ZINC_FINGER_C2H2_1"/>
    <property type="match status" value="1"/>
</dbReference>
<evidence type="ECO:0000259" key="9">
    <source>
        <dbReference type="PROSITE" id="PS50157"/>
    </source>
</evidence>
<feature type="compositionally biased region" description="Polar residues" evidence="8">
    <location>
        <begin position="517"/>
        <end position="527"/>
    </location>
</feature>
<name>A0AAN6RXT4_9PEZI</name>
<dbReference type="InterPro" id="IPR051059">
    <property type="entry name" value="VerF-like"/>
</dbReference>
<dbReference type="InterPro" id="IPR007219">
    <property type="entry name" value="XnlR_reg_dom"/>
</dbReference>
<evidence type="ECO:0000256" key="6">
    <source>
        <dbReference type="ARBA" id="ARBA00023242"/>
    </source>
</evidence>
<reference evidence="10" key="2">
    <citation type="submission" date="2023-05" db="EMBL/GenBank/DDBJ databases">
        <authorList>
            <consortium name="Lawrence Berkeley National Laboratory"/>
            <person name="Steindorff A."/>
            <person name="Hensen N."/>
            <person name="Bonometti L."/>
            <person name="Westerberg I."/>
            <person name="Brannstrom I.O."/>
            <person name="Guillou S."/>
            <person name="Cros-Aarteil S."/>
            <person name="Calhoun S."/>
            <person name="Haridas S."/>
            <person name="Kuo A."/>
            <person name="Mondo S."/>
            <person name="Pangilinan J."/>
            <person name="Riley R."/>
            <person name="Labutti K."/>
            <person name="Andreopoulos B."/>
            <person name="Lipzen A."/>
            <person name="Chen C."/>
            <person name="Yanf M."/>
            <person name="Daum C."/>
            <person name="Ng V."/>
            <person name="Clum A."/>
            <person name="Ohm R."/>
            <person name="Martin F."/>
            <person name="Silar P."/>
            <person name="Natvig D."/>
            <person name="Lalanne C."/>
            <person name="Gautier V."/>
            <person name="Ament-Velasquez S.L."/>
            <person name="Kruys A."/>
            <person name="Hutchinson M.I."/>
            <person name="Powell A.J."/>
            <person name="Barry K."/>
            <person name="Miller A.N."/>
            <person name="Grigoriev I.V."/>
            <person name="Debuchy R."/>
            <person name="Gladieux P."/>
            <person name="Thoren M.H."/>
            <person name="Johannesson H."/>
        </authorList>
    </citation>
    <scope>NUCLEOTIDE SEQUENCE</scope>
    <source>
        <strain evidence="10">CBS 103.79</strain>
    </source>
</reference>
<accession>A0AAN6RXT4</accession>
<dbReference type="AlphaFoldDB" id="A0AAN6RXT4"/>
<keyword evidence="5" id="KW-0862">Zinc</keyword>
<feature type="compositionally biased region" description="Low complexity" evidence="8">
    <location>
        <begin position="104"/>
        <end position="142"/>
    </location>
</feature>
<feature type="domain" description="C2H2-type" evidence="9">
    <location>
        <begin position="237"/>
        <end position="264"/>
    </location>
</feature>
<evidence type="ECO:0000256" key="7">
    <source>
        <dbReference type="PROSITE-ProRule" id="PRU00042"/>
    </source>
</evidence>
<dbReference type="PANTHER" id="PTHR40626:SF30">
    <property type="entry name" value="FINGER DOMAIN PROTEIN, PUTATIVE (AFU_ORTHOLOGUE AFUA_4G13600)-RELATED"/>
    <property type="match status" value="1"/>
</dbReference>
<dbReference type="EMBL" id="MU855320">
    <property type="protein sequence ID" value="KAK3906739.1"/>
    <property type="molecule type" value="Genomic_DNA"/>
</dbReference>
<comment type="subcellular location">
    <subcellularLocation>
        <location evidence="1">Nucleus</location>
    </subcellularLocation>
</comment>
<evidence type="ECO:0000256" key="5">
    <source>
        <dbReference type="ARBA" id="ARBA00022833"/>
    </source>
</evidence>
<keyword evidence="3" id="KW-0677">Repeat</keyword>
<feature type="compositionally biased region" description="Basic residues" evidence="8">
    <location>
        <begin position="941"/>
        <end position="958"/>
    </location>
</feature>
<organism evidence="10 11">
    <name type="scientific">Staphylotrichum tortipilum</name>
    <dbReference type="NCBI Taxonomy" id="2831512"/>
    <lineage>
        <taxon>Eukaryota</taxon>
        <taxon>Fungi</taxon>
        <taxon>Dikarya</taxon>
        <taxon>Ascomycota</taxon>
        <taxon>Pezizomycotina</taxon>
        <taxon>Sordariomycetes</taxon>
        <taxon>Sordariomycetidae</taxon>
        <taxon>Sordariales</taxon>
        <taxon>Chaetomiaceae</taxon>
        <taxon>Staphylotrichum</taxon>
    </lineage>
</organism>
<evidence type="ECO:0000256" key="3">
    <source>
        <dbReference type="ARBA" id="ARBA00022737"/>
    </source>
</evidence>
<evidence type="ECO:0000256" key="4">
    <source>
        <dbReference type="ARBA" id="ARBA00022771"/>
    </source>
</evidence>
<dbReference type="Proteomes" id="UP001303889">
    <property type="component" value="Unassembled WGS sequence"/>
</dbReference>
<feature type="region of interest" description="Disordered" evidence="8">
    <location>
        <begin position="1"/>
        <end position="203"/>
    </location>
</feature>
<keyword evidence="11" id="KW-1185">Reference proteome</keyword>
<dbReference type="GO" id="GO:0008270">
    <property type="term" value="F:zinc ion binding"/>
    <property type="evidence" value="ECO:0007669"/>
    <property type="project" value="UniProtKB-KW"/>
</dbReference>
<dbReference type="GO" id="GO:0000785">
    <property type="term" value="C:chromatin"/>
    <property type="evidence" value="ECO:0007669"/>
    <property type="project" value="TreeGrafter"/>
</dbReference>
<feature type="compositionally biased region" description="Polar residues" evidence="8">
    <location>
        <begin position="285"/>
        <end position="295"/>
    </location>
</feature>
<feature type="compositionally biased region" description="Polar residues" evidence="8">
    <location>
        <begin position="904"/>
        <end position="918"/>
    </location>
</feature>
<dbReference type="GO" id="GO:0000978">
    <property type="term" value="F:RNA polymerase II cis-regulatory region sequence-specific DNA binding"/>
    <property type="evidence" value="ECO:0007669"/>
    <property type="project" value="InterPro"/>
</dbReference>
<evidence type="ECO:0000313" key="11">
    <source>
        <dbReference type="Proteomes" id="UP001303889"/>
    </source>
</evidence>
<dbReference type="InterPro" id="IPR036236">
    <property type="entry name" value="Znf_C2H2_sf"/>
</dbReference>
<keyword evidence="2" id="KW-0479">Metal-binding</keyword>
<feature type="compositionally biased region" description="Polar residues" evidence="8">
    <location>
        <begin position="410"/>
        <end position="423"/>
    </location>
</feature>
<feature type="region of interest" description="Disordered" evidence="8">
    <location>
        <begin position="515"/>
        <end position="556"/>
    </location>
</feature>
<comment type="caution">
    <text evidence="10">The sequence shown here is derived from an EMBL/GenBank/DDBJ whole genome shotgun (WGS) entry which is preliminary data.</text>
</comment>
<feature type="region of interest" description="Disordered" evidence="8">
    <location>
        <begin position="254"/>
        <end position="328"/>
    </location>
</feature>
<reference evidence="10" key="1">
    <citation type="journal article" date="2023" name="Mol. Phylogenet. Evol.">
        <title>Genome-scale phylogeny and comparative genomics of the fungal order Sordariales.</title>
        <authorList>
            <person name="Hensen N."/>
            <person name="Bonometti L."/>
            <person name="Westerberg I."/>
            <person name="Brannstrom I.O."/>
            <person name="Guillou S."/>
            <person name="Cros-Aarteil S."/>
            <person name="Calhoun S."/>
            <person name="Haridas S."/>
            <person name="Kuo A."/>
            <person name="Mondo S."/>
            <person name="Pangilinan J."/>
            <person name="Riley R."/>
            <person name="LaButti K."/>
            <person name="Andreopoulos B."/>
            <person name="Lipzen A."/>
            <person name="Chen C."/>
            <person name="Yan M."/>
            <person name="Daum C."/>
            <person name="Ng V."/>
            <person name="Clum A."/>
            <person name="Steindorff A."/>
            <person name="Ohm R.A."/>
            <person name="Martin F."/>
            <person name="Silar P."/>
            <person name="Natvig D.O."/>
            <person name="Lalanne C."/>
            <person name="Gautier V."/>
            <person name="Ament-Velasquez S.L."/>
            <person name="Kruys A."/>
            <person name="Hutchinson M.I."/>
            <person name="Powell A.J."/>
            <person name="Barry K."/>
            <person name="Miller A.N."/>
            <person name="Grigoriev I.V."/>
            <person name="Debuchy R."/>
            <person name="Gladieux P."/>
            <person name="Hiltunen Thoren M."/>
            <person name="Johannesson H."/>
        </authorList>
    </citation>
    <scope>NUCLEOTIDE SEQUENCE</scope>
    <source>
        <strain evidence="10">CBS 103.79</strain>
    </source>
</reference>
<dbReference type="Pfam" id="PF04082">
    <property type="entry name" value="Fungal_trans"/>
    <property type="match status" value="1"/>
</dbReference>
<dbReference type="SUPFAM" id="SSF57667">
    <property type="entry name" value="beta-beta-alpha zinc fingers"/>
    <property type="match status" value="1"/>
</dbReference>
<evidence type="ECO:0000256" key="1">
    <source>
        <dbReference type="ARBA" id="ARBA00004123"/>
    </source>
</evidence>
<evidence type="ECO:0000256" key="8">
    <source>
        <dbReference type="SAM" id="MobiDB-lite"/>
    </source>
</evidence>
<dbReference type="InterPro" id="IPR013087">
    <property type="entry name" value="Znf_C2H2_type"/>
</dbReference>
<dbReference type="GO" id="GO:0000981">
    <property type="term" value="F:DNA-binding transcription factor activity, RNA polymerase II-specific"/>
    <property type="evidence" value="ECO:0007669"/>
    <property type="project" value="InterPro"/>
</dbReference>
<feature type="compositionally biased region" description="Polar residues" evidence="8">
    <location>
        <begin position="269"/>
        <end position="279"/>
    </location>
</feature>
<dbReference type="PROSITE" id="PS50157">
    <property type="entry name" value="ZINC_FINGER_C2H2_2"/>
    <property type="match status" value="1"/>
</dbReference>